<accession>A0A7J8X911</accession>
<dbReference type="GO" id="GO:0004523">
    <property type="term" value="F:RNA-DNA hybrid ribonuclease activity"/>
    <property type="evidence" value="ECO:0007669"/>
    <property type="project" value="InterPro"/>
</dbReference>
<evidence type="ECO:0000313" key="2">
    <source>
        <dbReference type="EMBL" id="MBA0683743.1"/>
    </source>
</evidence>
<sequence>MSVTQWANMPYQQSVSGLMYFLATGGIVRNHNGEWIIGYNRLLGSCSVFDAKLWDILDGLGILIDGGYDHVRIQADSLEAAKGTIRRLIAWSSWHMGKAMKYEFMKYPH</sequence>
<gene>
    <name evidence="2" type="ORF">Goari_025374</name>
</gene>
<feature type="domain" description="RNase H type-1" evidence="1">
    <location>
        <begin position="24"/>
        <end position="80"/>
    </location>
</feature>
<evidence type="ECO:0000313" key="3">
    <source>
        <dbReference type="Proteomes" id="UP000593577"/>
    </source>
</evidence>
<dbReference type="AlphaFoldDB" id="A0A7J8X911"/>
<dbReference type="InterPro" id="IPR053151">
    <property type="entry name" value="RNase_H-like"/>
</dbReference>
<dbReference type="InterPro" id="IPR002156">
    <property type="entry name" value="RNaseH_domain"/>
</dbReference>
<dbReference type="Pfam" id="PF13456">
    <property type="entry name" value="RVT_3"/>
    <property type="match status" value="1"/>
</dbReference>
<protein>
    <recommendedName>
        <fullName evidence="1">RNase H type-1 domain-containing protein</fullName>
    </recommendedName>
</protein>
<dbReference type="PANTHER" id="PTHR47723:SF19">
    <property type="entry name" value="POLYNUCLEOTIDYL TRANSFERASE, RIBONUCLEASE H-LIKE SUPERFAMILY PROTEIN"/>
    <property type="match status" value="1"/>
</dbReference>
<name>A0A7J8X911_GOSAI</name>
<dbReference type="GO" id="GO:0003676">
    <property type="term" value="F:nucleic acid binding"/>
    <property type="evidence" value="ECO:0007669"/>
    <property type="project" value="InterPro"/>
</dbReference>
<keyword evidence="3" id="KW-1185">Reference proteome</keyword>
<comment type="caution">
    <text evidence="2">The sequence shown here is derived from an EMBL/GenBank/DDBJ whole genome shotgun (WGS) entry which is preliminary data.</text>
</comment>
<dbReference type="CDD" id="cd06222">
    <property type="entry name" value="RNase_H_like"/>
    <property type="match status" value="1"/>
</dbReference>
<evidence type="ECO:0000259" key="1">
    <source>
        <dbReference type="Pfam" id="PF13456"/>
    </source>
</evidence>
<dbReference type="EMBL" id="JABFAA010000006">
    <property type="protein sequence ID" value="MBA0683743.1"/>
    <property type="molecule type" value="Genomic_DNA"/>
</dbReference>
<dbReference type="Proteomes" id="UP000593577">
    <property type="component" value="Unassembled WGS sequence"/>
</dbReference>
<dbReference type="PANTHER" id="PTHR47723">
    <property type="entry name" value="OS05G0353850 PROTEIN"/>
    <property type="match status" value="1"/>
</dbReference>
<organism evidence="2 3">
    <name type="scientific">Gossypium aridum</name>
    <name type="common">American cotton</name>
    <name type="synonym">Erioxylum aridum</name>
    <dbReference type="NCBI Taxonomy" id="34290"/>
    <lineage>
        <taxon>Eukaryota</taxon>
        <taxon>Viridiplantae</taxon>
        <taxon>Streptophyta</taxon>
        <taxon>Embryophyta</taxon>
        <taxon>Tracheophyta</taxon>
        <taxon>Spermatophyta</taxon>
        <taxon>Magnoliopsida</taxon>
        <taxon>eudicotyledons</taxon>
        <taxon>Gunneridae</taxon>
        <taxon>Pentapetalae</taxon>
        <taxon>rosids</taxon>
        <taxon>malvids</taxon>
        <taxon>Malvales</taxon>
        <taxon>Malvaceae</taxon>
        <taxon>Malvoideae</taxon>
        <taxon>Gossypium</taxon>
    </lineage>
</organism>
<reference evidence="2 3" key="1">
    <citation type="journal article" date="2019" name="Genome Biol. Evol.">
        <title>Insights into the evolution of the New World diploid cottons (Gossypium, subgenus Houzingenia) based on genome sequencing.</title>
        <authorList>
            <person name="Grover C.E."/>
            <person name="Arick M.A. 2nd"/>
            <person name="Thrash A."/>
            <person name="Conover J.L."/>
            <person name="Sanders W.S."/>
            <person name="Peterson D.G."/>
            <person name="Frelichowski J.E."/>
            <person name="Scheffler J.A."/>
            <person name="Scheffler B.E."/>
            <person name="Wendel J.F."/>
        </authorList>
    </citation>
    <scope>NUCLEOTIDE SEQUENCE [LARGE SCALE GENOMIC DNA]</scope>
    <source>
        <strain evidence="2">185</strain>
        <tissue evidence="2">Leaf</tissue>
    </source>
</reference>
<proteinExistence type="predicted"/>
<dbReference type="InterPro" id="IPR044730">
    <property type="entry name" value="RNase_H-like_dom_plant"/>
</dbReference>